<accession>A0A2T3ZAR7</accession>
<name>A0A2T3ZAR7_TRIA4</name>
<proteinExistence type="predicted"/>
<dbReference type="EMBL" id="KZ679261">
    <property type="protein sequence ID" value="PTB41872.1"/>
    <property type="molecule type" value="Genomic_DNA"/>
</dbReference>
<organism evidence="1 2">
    <name type="scientific">Trichoderma asperellum (strain ATCC 204424 / CBS 433.97 / NBRC 101777)</name>
    <dbReference type="NCBI Taxonomy" id="1042311"/>
    <lineage>
        <taxon>Eukaryota</taxon>
        <taxon>Fungi</taxon>
        <taxon>Dikarya</taxon>
        <taxon>Ascomycota</taxon>
        <taxon>Pezizomycotina</taxon>
        <taxon>Sordariomycetes</taxon>
        <taxon>Hypocreomycetidae</taxon>
        <taxon>Hypocreales</taxon>
        <taxon>Hypocreaceae</taxon>
        <taxon>Trichoderma</taxon>
    </lineage>
</organism>
<gene>
    <name evidence="1" type="ORF">M441DRAFT_46978</name>
</gene>
<reference evidence="1 2" key="1">
    <citation type="submission" date="2016-07" db="EMBL/GenBank/DDBJ databases">
        <title>Multiple horizontal gene transfer events from other fungi enriched the ability of initially mycotrophic Trichoderma (Ascomycota) to feed on dead plant biomass.</title>
        <authorList>
            <consortium name="DOE Joint Genome Institute"/>
            <person name="Aerts A."/>
            <person name="Atanasova L."/>
            <person name="Chenthamara K."/>
            <person name="Zhang J."/>
            <person name="Grujic M."/>
            <person name="Henrissat B."/>
            <person name="Kuo A."/>
            <person name="Salamov A."/>
            <person name="Lipzen A."/>
            <person name="Labutti K."/>
            <person name="Barry K."/>
            <person name="Miao Y."/>
            <person name="Rahimi M.J."/>
            <person name="Shen Q."/>
            <person name="Grigoriev I.V."/>
            <person name="Kubicek C.P."/>
            <person name="Druzhinina I.S."/>
        </authorList>
    </citation>
    <scope>NUCLEOTIDE SEQUENCE [LARGE SCALE GENOMIC DNA]</scope>
    <source>
        <strain evidence="1 2">CBS 433.97</strain>
    </source>
</reference>
<evidence type="ECO:0000313" key="1">
    <source>
        <dbReference type="EMBL" id="PTB41872.1"/>
    </source>
</evidence>
<dbReference type="OrthoDB" id="4158087at2759"/>
<sequence>MSNMPLSFDEENSSFSATHSPFFLLDSQGPYDQPSKLAMVDELRSISKELIATPKHSMAPDCRTALGFRLLASDRAVLKHIHGRTGSSILTLLARGALLFSHVALRGTFRSSRIIRALVDQLKQVIIFVYTSEGDIFANHPIALVWLLLVGILASGKENFQGVWFRLCLEKACGNGAGLSWENVLALIETPNDISPQPFCWMLEDMALHLPYIHTSILC</sequence>
<protein>
    <submittedName>
        <fullName evidence="1">Uncharacterized protein</fullName>
    </submittedName>
</protein>
<dbReference type="Proteomes" id="UP000240493">
    <property type="component" value="Unassembled WGS sequence"/>
</dbReference>
<keyword evidence="2" id="KW-1185">Reference proteome</keyword>
<evidence type="ECO:0000313" key="2">
    <source>
        <dbReference type="Proteomes" id="UP000240493"/>
    </source>
</evidence>
<dbReference type="AlphaFoldDB" id="A0A2T3ZAR7"/>